<evidence type="ECO:0000313" key="1">
    <source>
        <dbReference type="EMBL" id="GIF85864.1"/>
    </source>
</evidence>
<sequence length="78" mass="8190">MSDRVTVTVSDDHVAEIDDLAERLRTVGMRVEQVLGAAGVITGVVDQTGRASIATVPGVAAVEDETSFQLPPPESDIQ</sequence>
<protein>
    <recommendedName>
        <fullName evidence="3">Ketohydroxyglutarate aldolase</fullName>
    </recommendedName>
</protein>
<organism evidence="1 2">
    <name type="scientific">Catellatospora bangladeshensis</name>
    <dbReference type="NCBI Taxonomy" id="310355"/>
    <lineage>
        <taxon>Bacteria</taxon>
        <taxon>Bacillati</taxon>
        <taxon>Actinomycetota</taxon>
        <taxon>Actinomycetes</taxon>
        <taxon>Micromonosporales</taxon>
        <taxon>Micromonosporaceae</taxon>
        <taxon>Catellatospora</taxon>
    </lineage>
</organism>
<dbReference type="RefSeq" id="WP_203756372.1">
    <property type="nucleotide sequence ID" value="NZ_BONF01000054.1"/>
</dbReference>
<evidence type="ECO:0008006" key="3">
    <source>
        <dbReference type="Google" id="ProtNLM"/>
    </source>
</evidence>
<dbReference type="AlphaFoldDB" id="A0A8J3JY80"/>
<dbReference type="EMBL" id="BONF01000054">
    <property type="protein sequence ID" value="GIF85864.1"/>
    <property type="molecule type" value="Genomic_DNA"/>
</dbReference>
<reference evidence="1 2" key="1">
    <citation type="submission" date="2021-01" db="EMBL/GenBank/DDBJ databases">
        <title>Whole genome shotgun sequence of Catellatospora bangladeshensis NBRC 107357.</title>
        <authorList>
            <person name="Komaki H."/>
            <person name="Tamura T."/>
        </authorList>
    </citation>
    <scope>NUCLEOTIDE SEQUENCE [LARGE SCALE GENOMIC DNA]</scope>
    <source>
        <strain evidence="1 2">NBRC 107357</strain>
    </source>
</reference>
<name>A0A8J3JY80_9ACTN</name>
<keyword evidence="2" id="KW-1185">Reference proteome</keyword>
<dbReference type="Proteomes" id="UP000601223">
    <property type="component" value="Unassembled WGS sequence"/>
</dbReference>
<gene>
    <name evidence="1" type="ORF">Cba03nite_72130</name>
</gene>
<accession>A0A8J3JY80</accession>
<evidence type="ECO:0000313" key="2">
    <source>
        <dbReference type="Proteomes" id="UP000601223"/>
    </source>
</evidence>
<comment type="caution">
    <text evidence="1">The sequence shown here is derived from an EMBL/GenBank/DDBJ whole genome shotgun (WGS) entry which is preliminary data.</text>
</comment>
<proteinExistence type="predicted"/>